<dbReference type="KEGG" id="tpe:Tpen_1604"/>
<gene>
    <name evidence="2" type="ordered locus">Tpen_1604</name>
</gene>
<reference evidence="3" key="1">
    <citation type="journal article" date="2008" name="J. Bacteriol.">
        <title>Genome sequence of Thermofilum pendens reveals an exceptional loss of biosynthetic pathways without genome reduction.</title>
        <authorList>
            <person name="Anderson I."/>
            <person name="Rodriguez J."/>
            <person name="Susanti D."/>
            <person name="Porat I."/>
            <person name="Reich C."/>
            <person name="Ulrich L.E."/>
            <person name="Elkins J.G."/>
            <person name="Mavromatis K."/>
            <person name="Lykidis A."/>
            <person name="Kim E."/>
            <person name="Thompson L.S."/>
            <person name="Nolan M."/>
            <person name="Land M."/>
            <person name="Copeland A."/>
            <person name="Lapidus A."/>
            <person name="Lucas S."/>
            <person name="Detter C."/>
            <person name="Zhulin I.B."/>
            <person name="Olsen G.J."/>
            <person name="Whitman W."/>
            <person name="Mukhopadhyay B."/>
            <person name="Bristow J."/>
            <person name="Kyrpides N."/>
        </authorList>
    </citation>
    <scope>NUCLEOTIDE SEQUENCE [LARGE SCALE GENOMIC DNA]</scope>
    <source>
        <strain evidence="3">DSM 2475 / Hrk 5</strain>
    </source>
</reference>
<feature type="domain" description="ParB-like N-terminal" evidence="1">
    <location>
        <begin position="44"/>
        <end position="133"/>
    </location>
</feature>
<organism evidence="2 3">
    <name type="scientific">Thermofilum pendens (strain DSM 2475 / Hrk 5)</name>
    <dbReference type="NCBI Taxonomy" id="368408"/>
    <lineage>
        <taxon>Archaea</taxon>
        <taxon>Thermoproteota</taxon>
        <taxon>Thermoprotei</taxon>
        <taxon>Thermofilales</taxon>
        <taxon>Thermofilaceae</taxon>
        <taxon>Thermofilum</taxon>
    </lineage>
</organism>
<evidence type="ECO:0000313" key="2">
    <source>
        <dbReference type="EMBL" id="ABL78999.1"/>
    </source>
</evidence>
<dbReference type="eggNOG" id="arCOG01875">
    <property type="taxonomic scope" value="Archaea"/>
</dbReference>
<dbReference type="EMBL" id="CP000505">
    <property type="protein sequence ID" value="ABL78999.1"/>
    <property type="molecule type" value="Genomic_DNA"/>
</dbReference>
<dbReference type="SMART" id="SM00470">
    <property type="entry name" value="ParB"/>
    <property type="match status" value="1"/>
</dbReference>
<evidence type="ECO:0000259" key="1">
    <source>
        <dbReference type="SMART" id="SM00470"/>
    </source>
</evidence>
<dbReference type="SUPFAM" id="SSF110849">
    <property type="entry name" value="ParB/Sulfiredoxin"/>
    <property type="match status" value="1"/>
</dbReference>
<dbReference type="STRING" id="368408.Tpen_1604"/>
<dbReference type="InterPro" id="IPR003115">
    <property type="entry name" value="ParB_N"/>
</dbReference>
<dbReference type="AlphaFoldDB" id="A1S0L9"/>
<accession>A1S0L9</accession>
<evidence type="ECO:0000313" key="3">
    <source>
        <dbReference type="Proteomes" id="UP000000641"/>
    </source>
</evidence>
<dbReference type="InterPro" id="IPR036086">
    <property type="entry name" value="ParB/Sulfiredoxin_sf"/>
</dbReference>
<name>A1S0L9_THEPD</name>
<dbReference type="RefSeq" id="WP_011753264.1">
    <property type="nucleotide sequence ID" value="NC_008698.1"/>
</dbReference>
<dbReference type="GeneID" id="4601535"/>
<proteinExistence type="predicted"/>
<dbReference type="CDD" id="cd16400">
    <property type="entry name" value="ParB_Srx_like_nuclease"/>
    <property type="match status" value="1"/>
</dbReference>
<dbReference type="Gene3D" id="3.90.1530.10">
    <property type="entry name" value="Conserved hypothetical protein from pyrococcus furiosus pfu- 392566-001, ParB domain"/>
    <property type="match status" value="1"/>
</dbReference>
<protein>
    <submittedName>
        <fullName evidence="2">ParB domain protein nuclease</fullName>
    </submittedName>
</protein>
<dbReference type="EnsemblBacteria" id="ABL78999">
    <property type="protein sequence ID" value="ABL78999"/>
    <property type="gene ID" value="Tpen_1604"/>
</dbReference>
<dbReference type="Proteomes" id="UP000000641">
    <property type="component" value="Chromosome"/>
</dbReference>
<keyword evidence="3" id="KW-1185">Reference proteome</keyword>
<dbReference type="HOGENOM" id="CLU_134838_0_0_2"/>
<dbReference type="OrthoDB" id="18524at2157"/>
<sequence length="168" mass="19092">MTVGFRGETVFPECCRHLFRSPELSGVINLERDFLCCAEDYPVALVPIGLLRPHEEVDPSRLRSLEEEILGAGYLERPVLVECETLIILDGHHRVAVLRKLGKTVVPALLVSYEDPCVSVDSWRSDWVVTKDLVIRAGFTGKLLPHKTSRHRLCFEVPEVRYPLSMLR</sequence>